<reference evidence="10 11" key="1">
    <citation type="journal article" date="2012" name="J. Bacteriol.">
        <title>Genome Sequence of Galbibacter marinum Type Strain ck-I2-15.</title>
        <authorList>
            <person name="Lai Q."/>
            <person name="Li C."/>
            <person name="Shao Z."/>
        </authorList>
    </citation>
    <scope>NUCLEOTIDE SEQUENCE [LARGE SCALE GENOMIC DNA]</scope>
    <source>
        <strain evidence="11">ck-I2-15</strain>
    </source>
</reference>
<dbReference type="GO" id="GO:0005886">
    <property type="term" value="C:plasma membrane"/>
    <property type="evidence" value="ECO:0007669"/>
    <property type="project" value="UniProtKB-SubCell"/>
</dbReference>
<organism evidence="10 11">
    <name type="scientific">Galbibacter marinus</name>
    <dbReference type="NCBI Taxonomy" id="555500"/>
    <lineage>
        <taxon>Bacteria</taxon>
        <taxon>Pseudomonadati</taxon>
        <taxon>Bacteroidota</taxon>
        <taxon>Flavobacteriia</taxon>
        <taxon>Flavobacteriales</taxon>
        <taxon>Flavobacteriaceae</taxon>
        <taxon>Galbibacter</taxon>
    </lineage>
</organism>
<dbReference type="GO" id="GO:0009245">
    <property type="term" value="P:lipid A biosynthetic process"/>
    <property type="evidence" value="ECO:0007669"/>
    <property type="project" value="TreeGrafter"/>
</dbReference>
<dbReference type="eggNOG" id="COG1519">
    <property type="taxonomic scope" value="Bacteria"/>
</dbReference>
<keyword evidence="8" id="KW-1133">Transmembrane helix</keyword>
<dbReference type="PANTHER" id="PTHR42755:SF1">
    <property type="entry name" value="3-DEOXY-D-MANNO-OCTULOSONIC ACID TRANSFERASE, MITOCHONDRIAL-RELATED"/>
    <property type="match status" value="1"/>
</dbReference>
<comment type="pathway">
    <text evidence="1 8">Bacterial outer membrane biogenesis; LPS core biosynthesis.</text>
</comment>
<accession>K2PNS4</accession>
<dbReference type="EMBL" id="AMSG01000029">
    <property type="protein sequence ID" value="EKF54180.1"/>
    <property type="molecule type" value="Genomic_DNA"/>
</dbReference>
<dbReference type="InterPro" id="IPR038107">
    <property type="entry name" value="Glycos_transf_N_sf"/>
</dbReference>
<evidence type="ECO:0000256" key="3">
    <source>
        <dbReference type="ARBA" id="ARBA00019077"/>
    </source>
</evidence>
<dbReference type="EC" id="2.4.99.12" evidence="2 8"/>
<comment type="catalytic activity">
    <reaction evidence="6 8">
        <text>lipid IVA (E. coli) + CMP-3-deoxy-beta-D-manno-octulosonate = alpha-Kdo-(2-&gt;6)-lipid IVA (E. coli) + CMP + H(+)</text>
        <dbReference type="Rhea" id="RHEA:28066"/>
        <dbReference type="ChEBI" id="CHEBI:15378"/>
        <dbReference type="ChEBI" id="CHEBI:58603"/>
        <dbReference type="ChEBI" id="CHEBI:60364"/>
        <dbReference type="ChEBI" id="CHEBI:60377"/>
        <dbReference type="ChEBI" id="CHEBI:85987"/>
        <dbReference type="EC" id="2.4.99.12"/>
    </reaction>
</comment>
<evidence type="ECO:0000256" key="8">
    <source>
        <dbReference type="RuleBase" id="RU365103"/>
    </source>
</evidence>
<keyword evidence="11" id="KW-1185">Reference proteome</keyword>
<evidence type="ECO:0000313" key="11">
    <source>
        <dbReference type="Proteomes" id="UP000007364"/>
    </source>
</evidence>
<dbReference type="Proteomes" id="UP000007364">
    <property type="component" value="Unassembled WGS sequence"/>
</dbReference>
<evidence type="ECO:0000313" key="10">
    <source>
        <dbReference type="EMBL" id="EKF54180.1"/>
    </source>
</evidence>
<gene>
    <name evidence="10" type="ORF">I215_13712</name>
</gene>
<dbReference type="GO" id="GO:0009244">
    <property type="term" value="P:lipopolysaccharide core region biosynthetic process"/>
    <property type="evidence" value="ECO:0007669"/>
    <property type="project" value="UniProtKB-UniRule"/>
</dbReference>
<comment type="function">
    <text evidence="8">Involved in lipopolysaccharide (LPS) biosynthesis. Catalyzes the transfer of 3-deoxy-D-manno-octulosonate (Kdo) residue(s) from CMP-Kdo to lipid IV(A), the tetraacyldisaccharide-1,4'-bisphosphate precursor of lipid A.</text>
</comment>
<protein>
    <recommendedName>
        <fullName evidence="3 8">3-deoxy-D-manno-octulosonic acid transferase</fullName>
        <shortName evidence="8">Kdo transferase</shortName>
        <ecNumber evidence="2 8">2.4.99.12</ecNumber>
    </recommendedName>
    <alternativeName>
        <fullName evidence="5 8">Lipid IV(A) 3-deoxy-D-manno-octulosonic acid transferase</fullName>
    </alternativeName>
</protein>
<name>K2PNS4_9FLAO</name>
<feature type="domain" description="3-deoxy-D-manno-octulosonic-acid transferase N-terminal" evidence="9">
    <location>
        <begin position="42"/>
        <end position="206"/>
    </location>
</feature>
<feature type="transmembrane region" description="Helical" evidence="8">
    <location>
        <begin position="6"/>
        <end position="23"/>
    </location>
</feature>
<dbReference type="InterPro" id="IPR039901">
    <property type="entry name" value="Kdotransferase"/>
</dbReference>
<evidence type="ECO:0000256" key="7">
    <source>
        <dbReference type="PIRSR" id="PIRSR639901-1"/>
    </source>
</evidence>
<dbReference type="Pfam" id="PF04413">
    <property type="entry name" value="Glycos_transf_N"/>
    <property type="match status" value="1"/>
</dbReference>
<comment type="caution">
    <text evidence="10">The sequence shown here is derived from an EMBL/GenBank/DDBJ whole genome shotgun (WGS) entry which is preliminary data.</text>
</comment>
<evidence type="ECO:0000256" key="5">
    <source>
        <dbReference type="ARBA" id="ARBA00031445"/>
    </source>
</evidence>
<keyword evidence="8" id="KW-0812">Transmembrane</keyword>
<sequence>MYFLYNIVVHIVSGLLFVVALFSDKIRRFVHGRKGTFDYLQTQLNKENPLIWFHTASLGEFEQGLPLIEQCKREYPNYKILVTFFSPSGYEVKKNTKAADLVCYLPLDTKGNMQRFIELADPKLAIFVKYEFWPNTLKLLQKRHIPTLLVSGIFRPDQIFFKSYGSFMTHSLKSFTHFFVQNEQSKSLLNSINFQNVTVSGDTRYDRVMEILDRDNSLDFMEEFIENSFCLVAGSTWIEDQEILVDYINNTARENLKVVIAPHKIEGDQIKKLKNSIKKNVVLYSELDQEIIGQAKVLIVDTVGLLTRIYSYADIAYVGGGMGSTGLHNTLEPAVFGIPVLIGKHYRGFIEAEKLVELGGIESISTKGEFFNKLNFLLDNKEIIKDKGRINKKYIEKKTGAKIQIGNYIRKLLKDSSAG</sequence>
<dbReference type="InterPro" id="IPR007507">
    <property type="entry name" value="Glycos_transf_N"/>
</dbReference>
<dbReference type="AlphaFoldDB" id="K2PNS4"/>
<evidence type="ECO:0000256" key="4">
    <source>
        <dbReference type="ARBA" id="ARBA00022679"/>
    </source>
</evidence>
<dbReference type="PATRIC" id="fig|555500.3.peg.2824"/>
<evidence type="ECO:0000259" key="9">
    <source>
        <dbReference type="Pfam" id="PF04413"/>
    </source>
</evidence>
<keyword evidence="8" id="KW-0472">Membrane</keyword>
<keyword evidence="8" id="KW-0448">Lipopolysaccharide biosynthesis</keyword>
<dbReference type="STRING" id="555500.I215_13712"/>
<comment type="similarity">
    <text evidence="8">Belongs to the glycosyltransferase group 1 family.</text>
</comment>
<keyword evidence="8" id="KW-1003">Cell membrane</keyword>
<dbReference type="RefSeq" id="WP_008992580.1">
    <property type="nucleotide sequence ID" value="NZ_AMSG01000029.1"/>
</dbReference>
<dbReference type="UniPathway" id="UPA00958"/>
<dbReference type="Gene3D" id="3.40.50.2000">
    <property type="entry name" value="Glycogen Phosphorylase B"/>
    <property type="match status" value="1"/>
</dbReference>
<evidence type="ECO:0000256" key="1">
    <source>
        <dbReference type="ARBA" id="ARBA00004713"/>
    </source>
</evidence>
<dbReference type="GO" id="GO:0043842">
    <property type="term" value="F:Kdo transferase activity"/>
    <property type="evidence" value="ECO:0007669"/>
    <property type="project" value="UniProtKB-EC"/>
</dbReference>
<proteinExistence type="inferred from homology"/>
<keyword evidence="4 8" id="KW-0808">Transferase</keyword>
<evidence type="ECO:0000256" key="6">
    <source>
        <dbReference type="ARBA" id="ARBA00049183"/>
    </source>
</evidence>
<comment type="subcellular location">
    <subcellularLocation>
        <location evidence="8">Cell membrane</location>
    </subcellularLocation>
</comment>
<dbReference type="Gene3D" id="3.40.50.11720">
    <property type="entry name" value="3-Deoxy-D-manno-octulosonic-acid transferase, N-terminal domain"/>
    <property type="match status" value="1"/>
</dbReference>
<dbReference type="OrthoDB" id="9789797at2"/>
<evidence type="ECO:0000256" key="2">
    <source>
        <dbReference type="ARBA" id="ARBA00012621"/>
    </source>
</evidence>
<dbReference type="PANTHER" id="PTHR42755">
    <property type="entry name" value="3-DEOXY-MANNO-OCTULOSONATE CYTIDYLYLTRANSFERASE"/>
    <property type="match status" value="1"/>
</dbReference>
<feature type="active site" description="Proton acceptor" evidence="7">
    <location>
        <position position="60"/>
    </location>
</feature>